<reference evidence="1 2" key="1">
    <citation type="journal article" date="2023" name="G3 (Bethesda)">
        <title>A chromosome-length genome assembly and annotation of blackberry (Rubus argutus, cv. 'Hillquist').</title>
        <authorList>
            <person name="Bruna T."/>
            <person name="Aryal R."/>
            <person name="Dudchenko O."/>
            <person name="Sargent D.J."/>
            <person name="Mead D."/>
            <person name="Buti M."/>
            <person name="Cavallini A."/>
            <person name="Hytonen T."/>
            <person name="Andres J."/>
            <person name="Pham M."/>
            <person name="Weisz D."/>
            <person name="Mascagni F."/>
            <person name="Usai G."/>
            <person name="Natali L."/>
            <person name="Bassil N."/>
            <person name="Fernandez G.E."/>
            <person name="Lomsadze A."/>
            <person name="Armour M."/>
            <person name="Olukolu B."/>
            <person name="Poorten T."/>
            <person name="Britton C."/>
            <person name="Davik J."/>
            <person name="Ashrafi H."/>
            <person name="Aiden E.L."/>
            <person name="Borodovsky M."/>
            <person name="Worthington M."/>
        </authorList>
    </citation>
    <scope>NUCLEOTIDE SEQUENCE [LARGE SCALE GENOMIC DNA]</scope>
    <source>
        <strain evidence="1">PI 553951</strain>
    </source>
</reference>
<name>A0AAW1X685_RUBAR</name>
<dbReference type="AlphaFoldDB" id="A0AAW1X685"/>
<evidence type="ECO:0000313" key="1">
    <source>
        <dbReference type="EMBL" id="KAK9932242.1"/>
    </source>
</evidence>
<keyword evidence="2" id="KW-1185">Reference proteome</keyword>
<sequence>MGRRVGGAGWRQRLSGVEKTWAHGLAVRRRRRHGCSGMGLVRGDRRVLSWKWQGRPRWSWVVACGGSDERWRGMASEPIGGLGCCGLGARAAVWVMFCGWVVRLEERSTKMNGDLSLGLLCEIDEDELGLVLREWY</sequence>
<dbReference type="Proteomes" id="UP001457282">
    <property type="component" value="Unassembled WGS sequence"/>
</dbReference>
<organism evidence="1 2">
    <name type="scientific">Rubus argutus</name>
    <name type="common">Southern blackberry</name>
    <dbReference type="NCBI Taxonomy" id="59490"/>
    <lineage>
        <taxon>Eukaryota</taxon>
        <taxon>Viridiplantae</taxon>
        <taxon>Streptophyta</taxon>
        <taxon>Embryophyta</taxon>
        <taxon>Tracheophyta</taxon>
        <taxon>Spermatophyta</taxon>
        <taxon>Magnoliopsida</taxon>
        <taxon>eudicotyledons</taxon>
        <taxon>Gunneridae</taxon>
        <taxon>Pentapetalae</taxon>
        <taxon>rosids</taxon>
        <taxon>fabids</taxon>
        <taxon>Rosales</taxon>
        <taxon>Rosaceae</taxon>
        <taxon>Rosoideae</taxon>
        <taxon>Rosoideae incertae sedis</taxon>
        <taxon>Rubus</taxon>
    </lineage>
</organism>
<proteinExistence type="predicted"/>
<dbReference type="EMBL" id="JBEDUW010000004">
    <property type="protein sequence ID" value="KAK9932242.1"/>
    <property type="molecule type" value="Genomic_DNA"/>
</dbReference>
<evidence type="ECO:0000313" key="2">
    <source>
        <dbReference type="Proteomes" id="UP001457282"/>
    </source>
</evidence>
<gene>
    <name evidence="1" type="ORF">M0R45_019488</name>
</gene>
<accession>A0AAW1X685</accession>
<comment type="caution">
    <text evidence="1">The sequence shown here is derived from an EMBL/GenBank/DDBJ whole genome shotgun (WGS) entry which is preliminary data.</text>
</comment>
<protein>
    <submittedName>
        <fullName evidence="1">Uncharacterized protein</fullName>
    </submittedName>
</protein>